<dbReference type="EMBL" id="JAOBTT010000001">
    <property type="protein sequence ID" value="MDZ7277874.1"/>
    <property type="molecule type" value="Genomic_DNA"/>
</dbReference>
<evidence type="ECO:0000313" key="2">
    <source>
        <dbReference type="Proteomes" id="UP001288620"/>
    </source>
</evidence>
<dbReference type="Proteomes" id="UP001288620">
    <property type="component" value="Unassembled WGS sequence"/>
</dbReference>
<sequence>MTFIQKRPAIVPSINVATWKVLVEIDQKLNHIVIYLDSKSDSSTLTKTEINVVKHQISELRFRLLTADLWSIPSNEGHAENQTR</sequence>
<comment type="caution">
    <text evidence="1">The sequence shown here is derived from an EMBL/GenBank/DDBJ whole genome shotgun (WGS) entry which is preliminary data.</text>
</comment>
<accession>A0ABU5LD44</accession>
<name>A0ABU5LD44_9GAMM</name>
<organism evidence="1 2">
    <name type="scientific">Pantoea eucrina</name>
    <dbReference type="NCBI Taxonomy" id="472693"/>
    <lineage>
        <taxon>Bacteria</taxon>
        <taxon>Pseudomonadati</taxon>
        <taxon>Pseudomonadota</taxon>
        <taxon>Gammaproteobacteria</taxon>
        <taxon>Enterobacterales</taxon>
        <taxon>Erwiniaceae</taxon>
        <taxon>Pantoea</taxon>
    </lineage>
</organism>
<proteinExistence type="predicted"/>
<evidence type="ECO:0000313" key="1">
    <source>
        <dbReference type="EMBL" id="MDZ7277874.1"/>
    </source>
</evidence>
<reference evidence="2" key="1">
    <citation type="submission" date="2023-07" db="EMBL/GenBank/DDBJ databases">
        <title>Structural and functional analysis of rice phyllospheric bacteria for their antimicrobial properties and defense elicitation against blast disease.</title>
        <authorList>
            <person name="Sahu K.P."/>
            <person name="Asharani P."/>
            <person name="Kumar M."/>
            <person name="Reddy B."/>
            <person name="Kumar A."/>
        </authorList>
    </citation>
    <scope>NUCLEOTIDE SEQUENCE [LARGE SCALE GENOMIC DNA]</scope>
    <source>
        <strain evidence="2">OsEp_Plm_30P10</strain>
    </source>
</reference>
<keyword evidence="2" id="KW-1185">Reference proteome</keyword>
<protein>
    <submittedName>
        <fullName evidence="1">Uncharacterized protein</fullName>
    </submittedName>
</protein>
<gene>
    <name evidence="1" type="ORF">N4G40_06245</name>
</gene>
<dbReference type="RefSeq" id="WP_322543820.1">
    <property type="nucleotide sequence ID" value="NZ_JAOBTT010000001.1"/>
</dbReference>